<organism evidence="9 10">
    <name type="scientific">Falseniella ignava</name>
    <dbReference type="NCBI Taxonomy" id="137730"/>
    <lineage>
        <taxon>Bacteria</taxon>
        <taxon>Bacillati</taxon>
        <taxon>Bacillota</taxon>
        <taxon>Bacilli</taxon>
        <taxon>Lactobacillales</taxon>
        <taxon>Aerococcaceae</taxon>
        <taxon>Falseniella</taxon>
    </lineage>
</organism>
<dbReference type="UniPathway" id="UPA00077">
    <property type="reaction ID" value="UER00154"/>
</dbReference>
<dbReference type="GO" id="GO:0004150">
    <property type="term" value="F:dihydroneopterin aldolase activity"/>
    <property type="evidence" value="ECO:0007669"/>
    <property type="project" value="UniProtKB-UniRule"/>
</dbReference>
<dbReference type="NCBIfam" id="TIGR00526">
    <property type="entry name" value="folB_dom"/>
    <property type="match status" value="1"/>
</dbReference>
<name>A0A2I1K4F5_9LACT</name>
<dbReference type="InterPro" id="IPR006157">
    <property type="entry name" value="FolB_dom"/>
</dbReference>
<accession>A0A2I1K4F5</accession>
<dbReference type="InterPro" id="IPR043133">
    <property type="entry name" value="GTP-CH-I_C/QueF"/>
</dbReference>
<dbReference type="SMART" id="SM00905">
    <property type="entry name" value="FolB"/>
    <property type="match status" value="1"/>
</dbReference>
<dbReference type="OrthoDB" id="9803748at2"/>
<protein>
    <recommendedName>
        <fullName evidence="7">7,8-dihydroneopterin aldolase</fullName>
        <ecNumber evidence="7">4.1.2.25</ecNumber>
    </recommendedName>
</protein>
<evidence type="ECO:0000313" key="9">
    <source>
        <dbReference type="EMBL" id="PKY90435.1"/>
    </source>
</evidence>
<proteinExistence type="inferred from homology"/>
<evidence type="ECO:0000256" key="2">
    <source>
        <dbReference type="ARBA" id="ARBA00005013"/>
    </source>
</evidence>
<dbReference type="GO" id="GO:0046654">
    <property type="term" value="P:tetrahydrofolate biosynthetic process"/>
    <property type="evidence" value="ECO:0007669"/>
    <property type="project" value="UniProtKB-UniRule"/>
</dbReference>
<evidence type="ECO:0000313" key="10">
    <source>
        <dbReference type="Proteomes" id="UP000234384"/>
    </source>
</evidence>
<dbReference type="AlphaFoldDB" id="A0A2I1K4F5"/>
<dbReference type="PANTHER" id="PTHR42844:SF1">
    <property type="entry name" value="DIHYDRONEOPTERIN ALDOLASE 1-RELATED"/>
    <property type="match status" value="1"/>
</dbReference>
<comment type="function">
    <text evidence="6 7">Catalyzes the conversion of 7,8-dihydroneopterin to 6-hydroxymethyl-7,8-dihydropterin.</text>
</comment>
<evidence type="ECO:0000259" key="8">
    <source>
        <dbReference type="SMART" id="SM00905"/>
    </source>
</evidence>
<sequence length="116" mass="13280">MFKIKLNNMLFHSHIGVFPEEKVLGQRIAIDLTVTIKNEIQQDQLDETVSYAHFYDIIAAYIEETRADLIETLAFDIVKLIKKASPDKIEKVKVNVRKLQLPIEGILDSAEIELEA</sequence>
<dbReference type="SUPFAM" id="SSF55620">
    <property type="entry name" value="Tetrahydrobiopterin biosynthesis enzymes-like"/>
    <property type="match status" value="1"/>
</dbReference>
<comment type="similarity">
    <text evidence="3 7">Belongs to the DHNA family.</text>
</comment>
<evidence type="ECO:0000256" key="4">
    <source>
        <dbReference type="ARBA" id="ARBA00022909"/>
    </source>
</evidence>
<evidence type="ECO:0000256" key="7">
    <source>
        <dbReference type="RuleBase" id="RU362079"/>
    </source>
</evidence>
<evidence type="ECO:0000256" key="5">
    <source>
        <dbReference type="ARBA" id="ARBA00023239"/>
    </source>
</evidence>
<dbReference type="Pfam" id="PF02152">
    <property type="entry name" value="FolB"/>
    <property type="match status" value="1"/>
</dbReference>
<dbReference type="NCBIfam" id="TIGR00525">
    <property type="entry name" value="folB"/>
    <property type="match status" value="1"/>
</dbReference>
<evidence type="ECO:0000256" key="6">
    <source>
        <dbReference type="ARBA" id="ARBA00037702"/>
    </source>
</evidence>
<reference evidence="9 10" key="1">
    <citation type="submission" date="2017-12" db="EMBL/GenBank/DDBJ databases">
        <title>Phylogenetic diversity of female urinary microbiome.</title>
        <authorList>
            <person name="Thomas-White K."/>
            <person name="Wolfe A.J."/>
        </authorList>
    </citation>
    <scope>NUCLEOTIDE SEQUENCE [LARGE SCALE GENOMIC DNA]</scope>
    <source>
        <strain evidence="9 10">UMB0898</strain>
    </source>
</reference>
<evidence type="ECO:0000256" key="1">
    <source>
        <dbReference type="ARBA" id="ARBA00001353"/>
    </source>
</evidence>
<dbReference type="EMBL" id="PKHE01000003">
    <property type="protein sequence ID" value="PKY90435.1"/>
    <property type="molecule type" value="Genomic_DNA"/>
</dbReference>
<dbReference type="InterPro" id="IPR006156">
    <property type="entry name" value="Dihydroneopterin_aldolase"/>
</dbReference>
<gene>
    <name evidence="9" type="primary">folB</name>
    <name evidence="9" type="ORF">CYJ57_02065</name>
</gene>
<dbReference type="Proteomes" id="UP000234384">
    <property type="component" value="Unassembled WGS sequence"/>
</dbReference>
<comment type="pathway">
    <text evidence="2 7">Cofactor biosynthesis; tetrahydrofolate biosynthesis; 2-amino-4-hydroxy-6-hydroxymethyl-7,8-dihydropteridine diphosphate from 7,8-dihydroneopterin triphosphate: step 3/4.</text>
</comment>
<dbReference type="EC" id="4.1.2.25" evidence="7"/>
<dbReference type="GO" id="GO:0046656">
    <property type="term" value="P:folic acid biosynthetic process"/>
    <property type="evidence" value="ECO:0007669"/>
    <property type="project" value="UniProtKB-UniRule"/>
</dbReference>
<comment type="caution">
    <text evidence="9">The sequence shown here is derived from an EMBL/GenBank/DDBJ whole genome shotgun (WGS) entry which is preliminary data.</text>
</comment>
<comment type="catalytic activity">
    <reaction evidence="1 7">
        <text>7,8-dihydroneopterin = 6-hydroxymethyl-7,8-dihydropterin + glycolaldehyde</text>
        <dbReference type="Rhea" id="RHEA:10540"/>
        <dbReference type="ChEBI" id="CHEBI:17001"/>
        <dbReference type="ChEBI" id="CHEBI:17071"/>
        <dbReference type="ChEBI" id="CHEBI:44841"/>
        <dbReference type="EC" id="4.1.2.25"/>
    </reaction>
</comment>
<dbReference type="RefSeq" id="WP_101953879.1">
    <property type="nucleotide sequence ID" value="NZ_PKHE01000003.1"/>
</dbReference>
<feature type="domain" description="Dihydroneopterin aldolase/epimerase" evidence="8">
    <location>
        <begin position="4"/>
        <end position="116"/>
    </location>
</feature>
<keyword evidence="5 7" id="KW-0456">Lyase</keyword>
<dbReference type="GO" id="GO:0005737">
    <property type="term" value="C:cytoplasm"/>
    <property type="evidence" value="ECO:0007669"/>
    <property type="project" value="TreeGrafter"/>
</dbReference>
<dbReference type="Gene3D" id="3.30.1130.10">
    <property type="match status" value="1"/>
</dbReference>
<keyword evidence="4 7" id="KW-0289">Folate biosynthesis</keyword>
<dbReference type="PANTHER" id="PTHR42844">
    <property type="entry name" value="DIHYDRONEOPTERIN ALDOLASE 1-RELATED"/>
    <property type="match status" value="1"/>
</dbReference>
<evidence type="ECO:0000256" key="3">
    <source>
        <dbReference type="ARBA" id="ARBA00005708"/>
    </source>
</evidence>